<reference evidence="8" key="1">
    <citation type="journal article" date="2023" name="Mol. Phylogenet. Evol.">
        <title>Genome-scale phylogeny and comparative genomics of the fungal order Sordariales.</title>
        <authorList>
            <person name="Hensen N."/>
            <person name="Bonometti L."/>
            <person name="Westerberg I."/>
            <person name="Brannstrom I.O."/>
            <person name="Guillou S."/>
            <person name="Cros-Aarteil S."/>
            <person name="Calhoun S."/>
            <person name="Haridas S."/>
            <person name="Kuo A."/>
            <person name="Mondo S."/>
            <person name="Pangilinan J."/>
            <person name="Riley R."/>
            <person name="LaButti K."/>
            <person name="Andreopoulos B."/>
            <person name="Lipzen A."/>
            <person name="Chen C."/>
            <person name="Yan M."/>
            <person name="Daum C."/>
            <person name="Ng V."/>
            <person name="Clum A."/>
            <person name="Steindorff A."/>
            <person name="Ohm R.A."/>
            <person name="Martin F."/>
            <person name="Silar P."/>
            <person name="Natvig D.O."/>
            <person name="Lalanne C."/>
            <person name="Gautier V."/>
            <person name="Ament-Velasquez S.L."/>
            <person name="Kruys A."/>
            <person name="Hutchinson M.I."/>
            <person name="Powell A.J."/>
            <person name="Barry K."/>
            <person name="Miller A.N."/>
            <person name="Grigoriev I.V."/>
            <person name="Debuchy R."/>
            <person name="Gladieux P."/>
            <person name="Hiltunen Thoren M."/>
            <person name="Johannesson H."/>
        </authorList>
    </citation>
    <scope>NUCLEOTIDE SEQUENCE</scope>
    <source>
        <strain evidence="8">CBS 990.96</strain>
    </source>
</reference>
<keyword evidence="3 7" id="KW-1133">Transmembrane helix</keyword>
<feature type="region of interest" description="Disordered" evidence="6">
    <location>
        <begin position="63"/>
        <end position="99"/>
    </location>
</feature>
<evidence type="ECO:0000256" key="4">
    <source>
        <dbReference type="ARBA" id="ARBA00023136"/>
    </source>
</evidence>
<evidence type="ECO:0000256" key="6">
    <source>
        <dbReference type="SAM" id="MobiDB-lite"/>
    </source>
</evidence>
<evidence type="ECO:0000313" key="8">
    <source>
        <dbReference type="EMBL" id="KAK4232000.1"/>
    </source>
</evidence>
<feature type="transmembrane region" description="Helical" evidence="7">
    <location>
        <begin position="601"/>
        <end position="619"/>
    </location>
</feature>
<keyword evidence="2 7" id="KW-0812">Transmembrane</keyword>
<name>A0AAN7BYN7_9PEZI</name>
<evidence type="ECO:0000313" key="9">
    <source>
        <dbReference type="Proteomes" id="UP001301958"/>
    </source>
</evidence>
<dbReference type="Proteomes" id="UP001301958">
    <property type="component" value="Unassembled WGS sequence"/>
</dbReference>
<feature type="region of interest" description="Disordered" evidence="6">
    <location>
        <begin position="706"/>
        <end position="728"/>
    </location>
</feature>
<reference evidence="8" key="2">
    <citation type="submission" date="2023-05" db="EMBL/GenBank/DDBJ databases">
        <authorList>
            <consortium name="Lawrence Berkeley National Laboratory"/>
            <person name="Steindorff A."/>
            <person name="Hensen N."/>
            <person name="Bonometti L."/>
            <person name="Westerberg I."/>
            <person name="Brannstrom I.O."/>
            <person name="Guillou S."/>
            <person name="Cros-Aarteil S."/>
            <person name="Calhoun S."/>
            <person name="Haridas S."/>
            <person name="Kuo A."/>
            <person name="Mondo S."/>
            <person name="Pangilinan J."/>
            <person name="Riley R."/>
            <person name="Labutti K."/>
            <person name="Andreopoulos B."/>
            <person name="Lipzen A."/>
            <person name="Chen C."/>
            <person name="Yanf M."/>
            <person name="Daum C."/>
            <person name="Ng V."/>
            <person name="Clum A."/>
            <person name="Ohm R."/>
            <person name="Martin F."/>
            <person name="Silar P."/>
            <person name="Natvig D."/>
            <person name="Lalanne C."/>
            <person name="Gautier V."/>
            <person name="Ament-Velasquez S.L."/>
            <person name="Kruys A."/>
            <person name="Hutchinson M.I."/>
            <person name="Powell A.J."/>
            <person name="Barry K."/>
            <person name="Miller A.N."/>
            <person name="Grigoriev I.V."/>
            <person name="Debuchy R."/>
            <person name="Gladieux P."/>
            <person name="Thoren M.H."/>
            <person name="Johannesson H."/>
        </authorList>
    </citation>
    <scope>NUCLEOTIDE SEQUENCE</scope>
    <source>
        <strain evidence="8">CBS 990.96</strain>
    </source>
</reference>
<protein>
    <submittedName>
        <fullName evidence="8">Uncharacterized protein</fullName>
    </submittedName>
</protein>
<evidence type="ECO:0000256" key="5">
    <source>
        <dbReference type="SAM" id="Coils"/>
    </source>
</evidence>
<dbReference type="InterPro" id="IPR002523">
    <property type="entry name" value="MgTranspt_CorA/ZnTranspt_ZntB"/>
</dbReference>
<dbReference type="EMBL" id="MU865290">
    <property type="protein sequence ID" value="KAK4232000.1"/>
    <property type="molecule type" value="Genomic_DNA"/>
</dbReference>
<evidence type="ECO:0000256" key="7">
    <source>
        <dbReference type="SAM" id="Phobius"/>
    </source>
</evidence>
<keyword evidence="4 7" id="KW-0472">Membrane</keyword>
<dbReference type="GO" id="GO:0046873">
    <property type="term" value="F:metal ion transmembrane transporter activity"/>
    <property type="evidence" value="ECO:0007669"/>
    <property type="project" value="InterPro"/>
</dbReference>
<gene>
    <name evidence="8" type="ORF">QBC38DRAFT_465130</name>
</gene>
<organism evidence="8 9">
    <name type="scientific">Podospora fimiseda</name>
    <dbReference type="NCBI Taxonomy" id="252190"/>
    <lineage>
        <taxon>Eukaryota</taxon>
        <taxon>Fungi</taxon>
        <taxon>Dikarya</taxon>
        <taxon>Ascomycota</taxon>
        <taxon>Pezizomycotina</taxon>
        <taxon>Sordariomycetes</taxon>
        <taxon>Sordariomycetidae</taxon>
        <taxon>Sordariales</taxon>
        <taxon>Podosporaceae</taxon>
        <taxon>Podospora</taxon>
    </lineage>
</organism>
<accession>A0AAN7BYN7</accession>
<evidence type="ECO:0000256" key="3">
    <source>
        <dbReference type="ARBA" id="ARBA00022989"/>
    </source>
</evidence>
<dbReference type="Gene3D" id="1.20.58.340">
    <property type="entry name" value="Magnesium transport protein CorA, transmembrane region"/>
    <property type="match status" value="1"/>
</dbReference>
<sequence>MILIVTMSYPRAEEISRNAEHHLEQYIKSLRALHEIHIIPGSPKRPASNEWPASPATFLRSNTFSLSPEQRTRRPTNESPRSRPFLLQDSESDGSFLPLTPPSCPPLKTTETHPSLVLNPLPQESFSEEDLLKHIKSIPETNTDTITALGDLIQKRNDFDLSNLLTSFEHGKDSYYKNATYQFYEVNSSGLVKQKHPIHAPGTSSEDPDNHDTSVWSVLREVNTDGTAVGRISILQEPSPLILSAIHKTLSAHFDTDELFSHLVSTTHNKGKTKSYMLHRCIESSPIRQRSFFFVFKYYTIIADSSDDHHYLPAPWQPFDPRPSDRKSPDHIDITECSSVLALSLGGVPKSTVEVIVKKKKRTGVLYDTFGSWHLLNIQYCADDHHSSRTEFEKQKVFRNGPHAFLDALCVEYRDAVKRYMGLNEMITKLITPPNQFMFDVRLRDKLLFEDSHFTYSRRYFWAYNTLGVINEGIRSMSTAYLNTFTKDFWAGKHPTLFPISDPDCDSEYLGILNSLKQELDSIIAELKLMYDKNEATRTEIRSLREQLFSGSSVKESRRAIEQGDNIKILTSVSMIFLPLTFVVSIFSITTIDIKISDPRFAITVISVCIPFFLLILLLQTRASMVLARKIGRGFINFFGGAWWTSNSHGIGERRGNYHYYNTSHSHHHHHGLGIISDGQSQIGERRNWFKISGIKWNKWLKRHRQKGKDQVSKMEEGEAGGGHEHVS</sequence>
<keyword evidence="9" id="KW-1185">Reference proteome</keyword>
<feature type="coiled-coil region" evidence="5">
    <location>
        <begin position="513"/>
        <end position="547"/>
    </location>
</feature>
<dbReference type="SUPFAM" id="SSF144083">
    <property type="entry name" value="Magnesium transport protein CorA, transmembrane region"/>
    <property type="match status" value="1"/>
</dbReference>
<comment type="caution">
    <text evidence="8">The sequence shown here is derived from an EMBL/GenBank/DDBJ whole genome shotgun (WGS) entry which is preliminary data.</text>
</comment>
<proteinExistence type="predicted"/>
<comment type="subcellular location">
    <subcellularLocation>
        <location evidence="1">Membrane</location>
        <topology evidence="1">Multi-pass membrane protein</topology>
    </subcellularLocation>
</comment>
<dbReference type="AlphaFoldDB" id="A0AAN7BYN7"/>
<evidence type="ECO:0000256" key="2">
    <source>
        <dbReference type="ARBA" id="ARBA00022692"/>
    </source>
</evidence>
<keyword evidence="5" id="KW-0175">Coiled coil</keyword>
<feature type="transmembrane region" description="Helical" evidence="7">
    <location>
        <begin position="567"/>
        <end position="589"/>
    </location>
</feature>
<evidence type="ECO:0000256" key="1">
    <source>
        <dbReference type="ARBA" id="ARBA00004141"/>
    </source>
</evidence>
<feature type="compositionally biased region" description="Basic and acidic residues" evidence="6">
    <location>
        <begin position="708"/>
        <end position="728"/>
    </location>
</feature>
<dbReference type="Pfam" id="PF01544">
    <property type="entry name" value="CorA"/>
    <property type="match status" value="1"/>
</dbReference>
<dbReference type="InterPro" id="IPR045863">
    <property type="entry name" value="CorA_TM1_TM2"/>
</dbReference>
<dbReference type="GO" id="GO:0016020">
    <property type="term" value="C:membrane"/>
    <property type="evidence" value="ECO:0007669"/>
    <property type="project" value="UniProtKB-SubCell"/>
</dbReference>